<dbReference type="GO" id="GO:0006351">
    <property type="term" value="P:DNA-templated transcription"/>
    <property type="evidence" value="ECO:0007669"/>
    <property type="project" value="InterPro"/>
</dbReference>
<sequence>MNQNVSLKFLFPVPKVFYSFPIHFLRIASSNTSNKGISRILNSLLENEYMTIDDVVNSTMKELTQNRNFGKKGLLILLNLLETISHKPELILETKTLEQGLRDEIELIIQEPLIKEQLLELGINI</sequence>
<dbReference type="OrthoDB" id="2625038at2"/>
<dbReference type="Proteomes" id="UP000187439">
    <property type="component" value="Unassembled WGS sequence"/>
</dbReference>
<dbReference type="Pfam" id="PF03118">
    <property type="entry name" value="RNA_pol_A_CTD"/>
    <property type="match status" value="1"/>
</dbReference>
<feature type="domain" description="RNA polymerase alpha subunit C-terminal" evidence="1">
    <location>
        <begin position="39"/>
        <end position="74"/>
    </location>
</feature>
<name>A0A1R0Y800_9BACL</name>
<dbReference type="Gene3D" id="1.10.150.20">
    <property type="entry name" value="5' to 3' exonuclease, C-terminal subdomain"/>
    <property type="match status" value="1"/>
</dbReference>
<dbReference type="GO" id="GO:0003899">
    <property type="term" value="F:DNA-directed RNA polymerase activity"/>
    <property type="evidence" value="ECO:0007669"/>
    <property type="project" value="InterPro"/>
</dbReference>
<proteinExistence type="predicted"/>
<evidence type="ECO:0000313" key="3">
    <source>
        <dbReference type="Proteomes" id="UP000187439"/>
    </source>
</evidence>
<dbReference type="SUPFAM" id="SSF47789">
    <property type="entry name" value="C-terminal domain of RNA polymerase alpha subunit"/>
    <property type="match status" value="1"/>
</dbReference>
<dbReference type="InterPro" id="IPR011260">
    <property type="entry name" value="RNAP_asu_C"/>
</dbReference>
<comment type="caution">
    <text evidence="2">The sequence shown here is derived from an EMBL/GenBank/DDBJ whole genome shotgun (WGS) entry which is preliminary data.</text>
</comment>
<evidence type="ECO:0000313" key="2">
    <source>
        <dbReference type="EMBL" id="OMD43484.1"/>
    </source>
</evidence>
<accession>A0A1R0Y800</accession>
<reference evidence="2 3" key="1">
    <citation type="submission" date="2016-10" db="EMBL/GenBank/DDBJ databases">
        <title>Paenibacillus species isolates.</title>
        <authorList>
            <person name="Beno S.M."/>
        </authorList>
    </citation>
    <scope>NUCLEOTIDE SEQUENCE [LARGE SCALE GENOMIC DNA]</scope>
    <source>
        <strain evidence="2 3">FSL H7-0710</strain>
    </source>
</reference>
<dbReference type="EMBL" id="MPTC01000002">
    <property type="protein sequence ID" value="OMD43484.1"/>
    <property type="molecule type" value="Genomic_DNA"/>
</dbReference>
<dbReference type="RefSeq" id="WP_042130071.1">
    <property type="nucleotide sequence ID" value="NZ_MPTC01000002.1"/>
</dbReference>
<dbReference type="GO" id="GO:0003677">
    <property type="term" value="F:DNA binding"/>
    <property type="evidence" value="ECO:0007669"/>
    <property type="project" value="InterPro"/>
</dbReference>
<evidence type="ECO:0000259" key="1">
    <source>
        <dbReference type="Pfam" id="PF03118"/>
    </source>
</evidence>
<organism evidence="2 3">
    <name type="scientific">Paenibacillus odorifer</name>
    <dbReference type="NCBI Taxonomy" id="189426"/>
    <lineage>
        <taxon>Bacteria</taxon>
        <taxon>Bacillati</taxon>
        <taxon>Bacillota</taxon>
        <taxon>Bacilli</taxon>
        <taxon>Bacillales</taxon>
        <taxon>Paenibacillaceae</taxon>
        <taxon>Paenibacillus</taxon>
    </lineage>
</organism>
<gene>
    <name evidence="2" type="ORF">BSK52_03480</name>
</gene>
<protein>
    <recommendedName>
        <fullName evidence="1">RNA polymerase alpha subunit C-terminal domain-containing protein</fullName>
    </recommendedName>
</protein>
<dbReference type="AlphaFoldDB" id="A0A1R0Y800"/>